<evidence type="ECO:0000256" key="2">
    <source>
        <dbReference type="ARBA" id="ARBA00022645"/>
    </source>
</evidence>
<protein>
    <recommendedName>
        <fullName evidence="6">Carboxypeptidase</fullName>
        <ecNumber evidence="6">3.4.16.-</ecNumber>
    </recommendedName>
</protein>
<dbReference type="PANTHER" id="PTHR11802:SF479">
    <property type="entry name" value="CARBOXYPEPTIDASE"/>
    <property type="match status" value="1"/>
</dbReference>
<evidence type="ECO:0000256" key="4">
    <source>
        <dbReference type="ARBA" id="ARBA00022801"/>
    </source>
</evidence>
<name>A0A316U260_9BASI</name>
<dbReference type="Pfam" id="PF00450">
    <property type="entry name" value="Peptidase_S10"/>
    <property type="match status" value="1"/>
</dbReference>
<evidence type="ECO:0000256" key="5">
    <source>
        <dbReference type="ARBA" id="ARBA00023180"/>
    </source>
</evidence>
<dbReference type="InterPro" id="IPR001563">
    <property type="entry name" value="Peptidase_S10"/>
</dbReference>
<dbReference type="RefSeq" id="XP_025346517.1">
    <property type="nucleotide sequence ID" value="XM_025490698.1"/>
</dbReference>
<dbReference type="PRINTS" id="PR00724">
    <property type="entry name" value="CRBOXYPTASEC"/>
</dbReference>
<keyword evidence="8" id="KW-1185">Reference proteome</keyword>
<dbReference type="PANTHER" id="PTHR11802">
    <property type="entry name" value="SERINE PROTEASE FAMILY S10 SERINE CARBOXYPEPTIDASE"/>
    <property type="match status" value="1"/>
</dbReference>
<keyword evidence="2 6" id="KW-0121">Carboxypeptidase</keyword>
<dbReference type="InterPro" id="IPR029058">
    <property type="entry name" value="AB_hydrolase_fold"/>
</dbReference>
<evidence type="ECO:0000313" key="8">
    <source>
        <dbReference type="Proteomes" id="UP000245942"/>
    </source>
</evidence>
<keyword evidence="4 6" id="KW-0378">Hydrolase</keyword>
<dbReference type="InterPro" id="IPR018202">
    <property type="entry name" value="Ser_caboxypep_ser_AS"/>
</dbReference>
<keyword evidence="3 6" id="KW-0645">Protease</keyword>
<evidence type="ECO:0000256" key="6">
    <source>
        <dbReference type="RuleBase" id="RU361156"/>
    </source>
</evidence>
<proteinExistence type="inferred from homology"/>
<comment type="similarity">
    <text evidence="1 6">Belongs to the peptidase S10 family.</text>
</comment>
<dbReference type="EC" id="3.4.16.-" evidence="6"/>
<dbReference type="PROSITE" id="PS00131">
    <property type="entry name" value="CARBOXYPEPT_SER_SER"/>
    <property type="match status" value="1"/>
</dbReference>
<evidence type="ECO:0000313" key="7">
    <source>
        <dbReference type="EMBL" id="PWN19357.1"/>
    </source>
</evidence>
<organism evidence="7 8">
    <name type="scientific">Pseudomicrostroma glucosiphilum</name>
    <dbReference type="NCBI Taxonomy" id="1684307"/>
    <lineage>
        <taxon>Eukaryota</taxon>
        <taxon>Fungi</taxon>
        <taxon>Dikarya</taxon>
        <taxon>Basidiomycota</taxon>
        <taxon>Ustilaginomycotina</taxon>
        <taxon>Exobasidiomycetes</taxon>
        <taxon>Microstromatales</taxon>
        <taxon>Microstromatales incertae sedis</taxon>
        <taxon>Pseudomicrostroma</taxon>
    </lineage>
</organism>
<sequence>MPVAPDFDLSEQNLKQLRYGNYENGTRALFFWLWLADEKALDFRNLVIWLSGGPGCSSLAYGMFEETGPIELRDKSKGPRLRRLTSWTSRANVLYVEQPIPTGFSTGKAASADDFAASSEFYHFLNNLFQVFPEVIVDDDQFLYLVGESYGGIYVPYRASQILSSVETWGLKGILLINGLLGDYTATTPVVTWDFVKANNDKWLHIPAANLTVIKNASDTCHLTDYYAKNVRFPQTSHMLPYGRDDRCDVWNTYTSAAQAVNPEFNIYDIRWQDHEHGFADNTYFGDPNRGGDSNPLNRTDVRQYIHAPVGKPFYPCTPDYLYPAGNSNLNPARSILPYVVEKLDRTIVATAQYDSIIISNGTFLALQNMTWAGQLGFHDDGHNRAFLNAEGKKAGSYTERDNLAFVRVAESGHMIPSDDPQSGLALLDALLGRRD</sequence>
<dbReference type="GeneID" id="37012432"/>
<evidence type="ECO:0000256" key="3">
    <source>
        <dbReference type="ARBA" id="ARBA00022670"/>
    </source>
</evidence>
<dbReference type="OrthoDB" id="443318at2759"/>
<accession>A0A316U260</accession>
<dbReference type="GO" id="GO:0004185">
    <property type="term" value="F:serine-type carboxypeptidase activity"/>
    <property type="evidence" value="ECO:0007669"/>
    <property type="project" value="UniProtKB-UniRule"/>
</dbReference>
<dbReference type="Proteomes" id="UP000245942">
    <property type="component" value="Unassembled WGS sequence"/>
</dbReference>
<feature type="non-terminal residue" evidence="7">
    <location>
        <position position="436"/>
    </location>
</feature>
<keyword evidence="5" id="KW-0325">Glycoprotein</keyword>
<gene>
    <name evidence="7" type="ORF">BCV69DRAFT_261442</name>
</gene>
<evidence type="ECO:0000256" key="1">
    <source>
        <dbReference type="ARBA" id="ARBA00009431"/>
    </source>
</evidence>
<dbReference type="SUPFAM" id="SSF53474">
    <property type="entry name" value="alpha/beta-Hydrolases"/>
    <property type="match status" value="1"/>
</dbReference>
<dbReference type="AlphaFoldDB" id="A0A316U260"/>
<dbReference type="EMBL" id="KZ819331">
    <property type="protein sequence ID" value="PWN19357.1"/>
    <property type="molecule type" value="Genomic_DNA"/>
</dbReference>
<reference evidence="7 8" key="1">
    <citation type="journal article" date="2018" name="Mol. Biol. Evol.">
        <title>Broad Genomic Sampling Reveals a Smut Pathogenic Ancestry of the Fungal Clade Ustilaginomycotina.</title>
        <authorList>
            <person name="Kijpornyongpan T."/>
            <person name="Mondo S.J."/>
            <person name="Barry K."/>
            <person name="Sandor L."/>
            <person name="Lee J."/>
            <person name="Lipzen A."/>
            <person name="Pangilinan J."/>
            <person name="LaButti K."/>
            <person name="Hainaut M."/>
            <person name="Henrissat B."/>
            <person name="Grigoriev I.V."/>
            <person name="Spatafora J.W."/>
            <person name="Aime M.C."/>
        </authorList>
    </citation>
    <scope>NUCLEOTIDE SEQUENCE [LARGE SCALE GENOMIC DNA]</scope>
    <source>
        <strain evidence="7 8">MCA 4718</strain>
    </source>
</reference>
<dbReference type="STRING" id="1684307.A0A316U260"/>
<dbReference type="GO" id="GO:0006508">
    <property type="term" value="P:proteolysis"/>
    <property type="evidence" value="ECO:0007669"/>
    <property type="project" value="UniProtKB-KW"/>
</dbReference>
<dbReference type="Gene3D" id="3.40.50.1820">
    <property type="entry name" value="alpha/beta hydrolase"/>
    <property type="match status" value="1"/>
</dbReference>